<dbReference type="Proteomes" id="UP000184171">
    <property type="component" value="Unassembled WGS sequence"/>
</dbReference>
<dbReference type="STRING" id="1122189.SAMN02745165_01737"/>
<organism evidence="2 3">
    <name type="scientific">Malonomonas rubra DSM 5091</name>
    <dbReference type="NCBI Taxonomy" id="1122189"/>
    <lineage>
        <taxon>Bacteria</taxon>
        <taxon>Pseudomonadati</taxon>
        <taxon>Thermodesulfobacteriota</taxon>
        <taxon>Desulfuromonadia</taxon>
        <taxon>Desulfuromonadales</taxon>
        <taxon>Geopsychrobacteraceae</taxon>
        <taxon>Malonomonas</taxon>
    </lineage>
</organism>
<keyword evidence="1" id="KW-1133">Transmembrane helix</keyword>
<keyword evidence="1" id="KW-0812">Transmembrane</keyword>
<dbReference type="RefSeq" id="WP_072907906.1">
    <property type="nucleotide sequence ID" value="NZ_FQZT01000005.1"/>
</dbReference>
<accession>A0A1M6H926</accession>
<feature type="transmembrane region" description="Helical" evidence="1">
    <location>
        <begin position="6"/>
        <end position="23"/>
    </location>
</feature>
<dbReference type="OrthoDB" id="9999741at2"/>
<gene>
    <name evidence="2" type="ORF">SAMN02745165_01737</name>
</gene>
<dbReference type="AlphaFoldDB" id="A0A1M6H926"/>
<name>A0A1M6H926_MALRU</name>
<evidence type="ECO:0000256" key="1">
    <source>
        <dbReference type="SAM" id="Phobius"/>
    </source>
</evidence>
<evidence type="ECO:0000313" key="2">
    <source>
        <dbReference type="EMBL" id="SHJ18655.1"/>
    </source>
</evidence>
<evidence type="ECO:0000313" key="3">
    <source>
        <dbReference type="Proteomes" id="UP000184171"/>
    </source>
</evidence>
<proteinExistence type="predicted"/>
<sequence>MDTGSLFAFGGILVAVFAIANPVQRFSFRMFVSAEELFQCFLLTFVLIQLPEFAELVMKKSIPAAGQWGIDIASFLVPVVAVFCWLERWWKAELSTENEKLLPELIQVGLREGMMDEIGRVLSRNKSNFKLMTADTVRSIFDPKVVQRLTRSNSYIHLELLSQDEFLTTIQDVFGPTDIVIRDCINSQESPLRSVIIRSYGGYENHKIQEWESGLMQKTVLCPQWYLKVRCDYPLLFSATEAIGSGEFDDRYNLSSDRYASDQGISPRINCPVYLSVKAQVLAIESGISEGVDGDYFVDNFMHMFRDIRCKSRGLDSVWDNPRYNLEFPSVFSFLLYEILKDMQFLLASILRRACDEQELGMPLLTGKIASIWVACVVDLARTKGHVSDGFVLTAVNAYMVFVLQLKHAPRELLFKRNLSGNAINSALNRLTSEMRNACKYSQNENLGTAIQIAFDQLDTGKEYVFKQKDWFAEQLEL</sequence>
<keyword evidence="1" id="KW-0472">Membrane</keyword>
<dbReference type="EMBL" id="FQZT01000005">
    <property type="protein sequence ID" value="SHJ18655.1"/>
    <property type="molecule type" value="Genomic_DNA"/>
</dbReference>
<protein>
    <submittedName>
        <fullName evidence="2">Uncharacterized protein</fullName>
    </submittedName>
</protein>
<keyword evidence="3" id="KW-1185">Reference proteome</keyword>
<reference evidence="2 3" key="1">
    <citation type="submission" date="2016-11" db="EMBL/GenBank/DDBJ databases">
        <authorList>
            <person name="Jaros S."/>
            <person name="Januszkiewicz K."/>
            <person name="Wedrychowicz H."/>
        </authorList>
    </citation>
    <scope>NUCLEOTIDE SEQUENCE [LARGE SCALE GENOMIC DNA]</scope>
    <source>
        <strain evidence="2 3">DSM 5091</strain>
    </source>
</reference>